<dbReference type="InterPro" id="IPR013968">
    <property type="entry name" value="PKS_KR"/>
</dbReference>
<evidence type="ECO:0000256" key="13">
    <source>
        <dbReference type="ARBA" id="ARBA00066981"/>
    </source>
</evidence>
<dbReference type="Gene3D" id="3.30.70.3290">
    <property type="match status" value="2"/>
</dbReference>
<dbReference type="InterPro" id="IPR014031">
    <property type="entry name" value="Ketoacyl_synth_C"/>
</dbReference>
<dbReference type="SMART" id="SM01294">
    <property type="entry name" value="PKS_PP_betabranch"/>
    <property type="match status" value="2"/>
</dbReference>
<evidence type="ECO:0000256" key="12">
    <source>
        <dbReference type="ARBA" id="ARBA00063272"/>
    </source>
</evidence>
<evidence type="ECO:0000313" key="18">
    <source>
        <dbReference type="Proteomes" id="UP001206128"/>
    </source>
</evidence>
<dbReference type="SMART" id="SM00822">
    <property type="entry name" value="PKS_KR"/>
    <property type="match status" value="1"/>
</dbReference>
<dbReference type="Pfam" id="PF00550">
    <property type="entry name" value="PP-binding"/>
    <property type="match status" value="2"/>
</dbReference>
<dbReference type="Gene3D" id="3.40.50.720">
    <property type="entry name" value="NAD(P)-binding Rossmann-like Domain"/>
    <property type="match status" value="1"/>
</dbReference>
<accession>A0AAE3GND3</accession>
<evidence type="ECO:0000256" key="10">
    <source>
        <dbReference type="ARBA" id="ARBA00060158"/>
    </source>
</evidence>
<keyword evidence="3" id="KW-0597">Phosphoprotein</keyword>
<dbReference type="FunFam" id="3.40.366.10:FF:000002">
    <property type="entry name" value="Probable polyketide synthase 2"/>
    <property type="match status" value="2"/>
</dbReference>
<dbReference type="PANTHER" id="PTHR43775">
    <property type="entry name" value="FATTY ACID SYNTHASE"/>
    <property type="match status" value="1"/>
</dbReference>
<evidence type="ECO:0000259" key="15">
    <source>
        <dbReference type="PROSITE" id="PS50075"/>
    </source>
</evidence>
<feature type="domain" description="Ketosynthase family 3 (KS3)" evidence="16">
    <location>
        <begin position="34"/>
        <end position="458"/>
    </location>
</feature>
<feature type="domain" description="Carrier" evidence="15">
    <location>
        <begin position="2479"/>
        <end position="2554"/>
    </location>
</feature>
<comment type="cofactor">
    <cofactor evidence="1">
        <name>pantetheine 4'-phosphate</name>
        <dbReference type="ChEBI" id="CHEBI:47942"/>
    </cofactor>
</comment>
<dbReference type="Gene3D" id="1.10.1200.10">
    <property type="entry name" value="ACP-like"/>
    <property type="match status" value="2"/>
</dbReference>
<dbReference type="GO" id="GO:0031177">
    <property type="term" value="F:phosphopantetheine binding"/>
    <property type="evidence" value="ECO:0007669"/>
    <property type="project" value="InterPro"/>
</dbReference>
<dbReference type="SUPFAM" id="SSF55048">
    <property type="entry name" value="Probable ACP-binding domain of malonyl-CoA ACP transacylase"/>
    <property type="match status" value="2"/>
</dbReference>
<dbReference type="SUPFAM" id="SSF52151">
    <property type="entry name" value="FabD/lysophospholipase-like"/>
    <property type="match status" value="2"/>
</dbReference>
<reference evidence="17" key="1">
    <citation type="submission" date="2022-06" db="EMBL/GenBank/DDBJ databases">
        <title>Genomic Encyclopedia of Archaeal and Bacterial Type Strains, Phase II (KMG-II): from individual species to whole genera.</title>
        <authorList>
            <person name="Goeker M."/>
        </authorList>
    </citation>
    <scope>NUCLEOTIDE SEQUENCE</scope>
    <source>
        <strain evidence="17">DSM 43935</strain>
    </source>
</reference>
<dbReference type="GO" id="GO:0004315">
    <property type="term" value="F:3-oxoacyl-[acyl-carrier-protein] synthase activity"/>
    <property type="evidence" value="ECO:0007669"/>
    <property type="project" value="InterPro"/>
</dbReference>
<dbReference type="SUPFAM" id="SSF53901">
    <property type="entry name" value="Thiolase-like"/>
    <property type="match status" value="2"/>
</dbReference>
<dbReference type="GO" id="GO:0033068">
    <property type="term" value="P:macrolide biosynthetic process"/>
    <property type="evidence" value="ECO:0007669"/>
    <property type="project" value="UniProtKB-ARBA"/>
</dbReference>
<dbReference type="InterPro" id="IPR020806">
    <property type="entry name" value="PKS_PP-bd"/>
</dbReference>
<dbReference type="Gene3D" id="3.40.47.10">
    <property type="match status" value="2"/>
</dbReference>
<dbReference type="SMART" id="SM00823">
    <property type="entry name" value="PKS_PP"/>
    <property type="match status" value="2"/>
</dbReference>
<dbReference type="InterPro" id="IPR041618">
    <property type="entry name" value="PKS_DE"/>
</dbReference>
<evidence type="ECO:0000256" key="6">
    <source>
        <dbReference type="ARBA" id="ARBA00023194"/>
    </source>
</evidence>
<dbReference type="Proteomes" id="UP001206128">
    <property type="component" value="Unassembled WGS sequence"/>
</dbReference>
<dbReference type="PROSITE" id="PS00606">
    <property type="entry name" value="KS3_1"/>
    <property type="match status" value="2"/>
</dbReference>
<evidence type="ECO:0000256" key="11">
    <source>
        <dbReference type="ARBA" id="ARBA00060622"/>
    </source>
</evidence>
<dbReference type="Pfam" id="PF16197">
    <property type="entry name" value="KAsynt_C_assoc"/>
    <property type="match status" value="2"/>
</dbReference>
<organism evidence="17 18">
    <name type="scientific">Goodfellowiella coeruleoviolacea</name>
    <dbReference type="NCBI Taxonomy" id="334858"/>
    <lineage>
        <taxon>Bacteria</taxon>
        <taxon>Bacillati</taxon>
        <taxon>Actinomycetota</taxon>
        <taxon>Actinomycetes</taxon>
        <taxon>Pseudonocardiales</taxon>
        <taxon>Pseudonocardiaceae</taxon>
        <taxon>Goodfellowiella</taxon>
    </lineage>
</organism>
<dbReference type="InterPro" id="IPR032821">
    <property type="entry name" value="PKS_assoc"/>
</dbReference>
<evidence type="ECO:0000256" key="5">
    <source>
        <dbReference type="ARBA" id="ARBA00022737"/>
    </source>
</evidence>
<evidence type="ECO:0000313" key="17">
    <source>
        <dbReference type="EMBL" id="MCP2170439.1"/>
    </source>
</evidence>
<evidence type="ECO:0000256" key="3">
    <source>
        <dbReference type="ARBA" id="ARBA00022553"/>
    </source>
</evidence>
<dbReference type="PANTHER" id="PTHR43775:SF51">
    <property type="entry name" value="INACTIVE PHENOLPHTHIOCEROL SYNTHESIS POLYKETIDE SYNTHASE TYPE I PKS1-RELATED"/>
    <property type="match status" value="1"/>
</dbReference>
<dbReference type="GO" id="GO:0004312">
    <property type="term" value="F:fatty acid synthase activity"/>
    <property type="evidence" value="ECO:0007669"/>
    <property type="project" value="TreeGrafter"/>
</dbReference>
<comment type="pathway">
    <text evidence="11">Antibiotic biosynthesis; erythromycin biosynthesis.</text>
</comment>
<dbReference type="NCBIfam" id="NF045894">
    <property type="entry name" value="PKS_plus_SDR"/>
    <property type="match status" value="1"/>
</dbReference>
<feature type="coiled-coil region" evidence="14">
    <location>
        <begin position="5"/>
        <end position="32"/>
    </location>
</feature>
<feature type="domain" description="Carrier" evidence="15">
    <location>
        <begin position="959"/>
        <end position="1034"/>
    </location>
</feature>
<keyword evidence="7" id="KW-0511">Multifunctional enzyme</keyword>
<dbReference type="Pfam" id="PF08990">
    <property type="entry name" value="Docking"/>
    <property type="match status" value="1"/>
</dbReference>
<dbReference type="Pfam" id="PF00109">
    <property type="entry name" value="ketoacyl-synt"/>
    <property type="match status" value="2"/>
</dbReference>
<dbReference type="Pfam" id="PF18369">
    <property type="entry name" value="PKS_DE"/>
    <property type="match status" value="1"/>
</dbReference>
<dbReference type="PROSITE" id="PS52004">
    <property type="entry name" value="KS3_2"/>
    <property type="match status" value="2"/>
</dbReference>
<dbReference type="Pfam" id="PF08659">
    <property type="entry name" value="KR"/>
    <property type="match status" value="1"/>
</dbReference>
<feature type="domain" description="Ketosynthase family 3 (KS3)" evidence="16">
    <location>
        <begin position="1052"/>
        <end position="1478"/>
    </location>
</feature>
<dbReference type="GO" id="GO:0047879">
    <property type="term" value="F:erythronolide synthase activity"/>
    <property type="evidence" value="ECO:0007669"/>
    <property type="project" value="UniProtKB-EC"/>
</dbReference>
<evidence type="ECO:0000256" key="9">
    <source>
        <dbReference type="ARBA" id="ARBA00052442"/>
    </source>
</evidence>
<dbReference type="InterPro" id="IPR057326">
    <property type="entry name" value="KR_dom"/>
</dbReference>
<keyword evidence="8" id="KW-0012">Acyltransferase</keyword>
<dbReference type="EMBL" id="JAMTCK010000034">
    <property type="protein sequence ID" value="MCP2170439.1"/>
    <property type="molecule type" value="Genomic_DNA"/>
</dbReference>
<comment type="function">
    <text evidence="10">Involved in the biosynthesis of antibiotic erythromycin via the biosynthesis of its aglycone precursor, 6-deoxyerythronolide B (6-dEB).</text>
</comment>
<dbReference type="SMART" id="SM00827">
    <property type="entry name" value="PKS_AT"/>
    <property type="match status" value="2"/>
</dbReference>
<dbReference type="InterPro" id="IPR018201">
    <property type="entry name" value="Ketoacyl_synth_AS"/>
</dbReference>
<gene>
    <name evidence="17" type="ORF">LX83_007330</name>
</gene>
<dbReference type="InterPro" id="IPR014043">
    <property type="entry name" value="Acyl_transferase_dom"/>
</dbReference>
<comment type="subunit">
    <text evidence="12">Homodimer. Erythronolide synthase is composed of EryAI, EryAII and EryAIII multimodular (2 modules) polypeptides each coding for a functional synthase subunit which participates in 2 of the six FAS-like elongation steps required for formation of the polyketide. Module 1, 2, 3, 4, 5, and 6 participating in biosynthesis steps 1, 2, 3, 4, 5, and 6, respectively.</text>
</comment>
<dbReference type="SMART" id="SM00825">
    <property type="entry name" value="PKS_KS"/>
    <property type="match status" value="2"/>
</dbReference>
<evidence type="ECO:0000256" key="8">
    <source>
        <dbReference type="ARBA" id="ARBA00023315"/>
    </source>
</evidence>
<dbReference type="SUPFAM" id="SSF47336">
    <property type="entry name" value="ACP-like"/>
    <property type="match status" value="2"/>
</dbReference>
<dbReference type="InterPro" id="IPR006162">
    <property type="entry name" value="Ppantetheine_attach_site"/>
</dbReference>
<comment type="caution">
    <text evidence="17">The sequence shown here is derived from an EMBL/GenBank/DDBJ whole genome shotgun (WGS) entry which is preliminary data.</text>
</comment>
<keyword evidence="5" id="KW-0677">Repeat</keyword>
<dbReference type="FunFam" id="1.10.1200.10:FF:000007">
    <property type="entry name" value="Probable polyketide synthase pks17"/>
    <property type="match status" value="2"/>
</dbReference>
<dbReference type="InterPro" id="IPR009081">
    <property type="entry name" value="PP-bd_ACP"/>
</dbReference>
<protein>
    <recommendedName>
        <fullName evidence="13">6-deoxyerythronolide-B synthase</fullName>
        <ecNumber evidence="13">2.3.1.94</ecNumber>
    </recommendedName>
</protein>
<keyword evidence="14" id="KW-0175">Coiled coil</keyword>
<keyword evidence="18" id="KW-1185">Reference proteome</keyword>
<comment type="catalytic activity">
    <reaction evidence="9">
        <text>6 (S)-methylmalonyl-CoA + propanoyl-CoA + 6 NADPH + 12 H(+) = 6-deoxyerythronolide B + 6 CO2 + 6 NADP(+) + 7 CoA + H2O</text>
        <dbReference type="Rhea" id="RHEA:23068"/>
        <dbReference type="ChEBI" id="CHEBI:15377"/>
        <dbReference type="ChEBI" id="CHEBI:15378"/>
        <dbReference type="ChEBI" id="CHEBI:16089"/>
        <dbReference type="ChEBI" id="CHEBI:16526"/>
        <dbReference type="ChEBI" id="CHEBI:57287"/>
        <dbReference type="ChEBI" id="CHEBI:57327"/>
        <dbReference type="ChEBI" id="CHEBI:57392"/>
        <dbReference type="ChEBI" id="CHEBI:57783"/>
        <dbReference type="ChEBI" id="CHEBI:58349"/>
        <dbReference type="EC" id="2.3.1.94"/>
    </reaction>
</comment>
<dbReference type="FunFam" id="3.40.47.10:FF:000019">
    <property type="entry name" value="Polyketide synthase type I"/>
    <property type="match status" value="2"/>
</dbReference>
<dbReference type="Gene3D" id="3.40.366.10">
    <property type="entry name" value="Malonyl-Coenzyme A Acyl Carrier Protein, domain 2"/>
    <property type="match status" value="2"/>
</dbReference>
<name>A0AAE3GND3_9PSEU</name>
<dbReference type="Pfam" id="PF02801">
    <property type="entry name" value="Ketoacyl-synt_C"/>
    <property type="match status" value="2"/>
</dbReference>
<dbReference type="PROSITE" id="PS50075">
    <property type="entry name" value="CARRIER"/>
    <property type="match status" value="2"/>
</dbReference>
<dbReference type="InterPro" id="IPR036291">
    <property type="entry name" value="NAD(P)-bd_dom_sf"/>
</dbReference>
<evidence type="ECO:0000256" key="4">
    <source>
        <dbReference type="ARBA" id="ARBA00022679"/>
    </source>
</evidence>
<dbReference type="InterPro" id="IPR020841">
    <property type="entry name" value="PKS_Beta-ketoAc_synthase_dom"/>
</dbReference>
<dbReference type="SUPFAM" id="SSF51735">
    <property type="entry name" value="NAD(P)-binding Rossmann-fold domains"/>
    <property type="match status" value="2"/>
</dbReference>
<evidence type="ECO:0000256" key="1">
    <source>
        <dbReference type="ARBA" id="ARBA00001957"/>
    </source>
</evidence>
<dbReference type="GO" id="GO:0006633">
    <property type="term" value="P:fatty acid biosynthetic process"/>
    <property type="evidence" value="ECO:0007669"/>
    <property type="project" value="InterPro"/>
</dbReference>
<dbReference type="InterPro" id="IPR036736">
    <property type="entry name" value="ACP-like_sf"/>
</dbReference>
<evidence type="ECO:0000256" key="7">
    <source>
        <dbReference type="ARBA" id="ARBA00023268"/>
    </source>
</evidence>
<keyword evidence="2" id="KW-0596">Phosphopantetheine</keyword>
<evidence type="ECO:0000259" key="16">
    <source>
        <dbReference type="PROSITE" id="PS52004"/>
    </source>
</evidence>
<evidence type="ECO:0000256" key="14">
    <source>
        <dbReference type="SAM" id="Coils"/>
    </source>
</evidence>
<dbReference type="InterPro" id="IPR015083">
    <property type="entry name" value="NorB/c/GfsB-D-like_docking"/>
</dbReference>
<dbReference type="InterPro" id="IPR016039">
    <property type="entry name" value="Thiolase-like"/>
</dbReference>
<dbReference type="InterPro" id="IPR014030">
    <property type="entry name" value="Ketoacyl_synth_N"/>
</dbReference>
<keyword evidence="6" id="KW-0045">Antibiotic biosynthesis</keyword>
<dbReference type="InterPro" id="IPR016036">
    <property type="entry name" value="Malonyl_transacylase_ACP-bd"/>
</dbReference>
<dbReference type="CDD" id="cd00833">
    <property type="entry name" value="PKS"/>
    <property type="match status" value="2"/>
</dbReference>
<keyword evidence="4 17" id="KW-0808">Transferase</keyword>
<proteinExistence type="predicted"/>
<sequence>MTTNEEKLLAYLKRATSELREARAQARELADRAHEPVAIVGMSCRYPGGVRSPEDLWTLVAEGRDAIGDFPEDRGWDLAGLYDADGDRPGTSYVRSGGFLRDAAEFDASLFEISPREALAMDPQQRLLLEATWEAFERAGIPPETVRGSQTGVYVGTNGQDYGPRLHEAPETVAGHLLTGKAASVMSGRIAYLFGLHGPAVTVDTACSASLVAVHLAVRALRSGECTLALAGGVSIMATPGGFVEFSRQHALAPDGRCKSFGAAADGTGWSEGVGVLVLERLSDAQRNGHRVLAVVAGSAVNQDGASNGLTAPSGPAQQRVIRAALADARLTPSDVDAVEAHGTGTVLGDPIEAQALLATYGQDRTEPLWLGSLKSNIGHTQAAAGVGAIIKMVLALDRGALPRTLHADEPTPHVDWSAGAVRLLTEQQPWPRTARPRHAGISSFGVSGTNAHLILTESPVSGVEPEPRPVAALPVLPLLLSAKTEAALRAQAGRLRSYLDIHPEHPLTDVAHSLATTRAQLEQRAAITTADRAELLAALTALAEGQPSAAVLGTASSTTSVAFLFSGQGSQRAGMGRELAAAFPVFATAFDQVAAELDGHMAGNAAHPLRDVVFADPGTDLAALLDQTGYAQAGLFAFQVALYRLLESWGVRPDVVLGHSIGEIAAAHVAGVLSLADASALVAARGWLMQALTEPGALVAVEATEAEALAAIADLTDQVSIAAVNGPTSVVISGAEPAVRSIAADWEAAGRRVKRLRASHAFHSPHVEPMLADFRAVADRLTFHQPALSVVSTVTGNLAEPDLLCSPDYWVRHARDAVRFADGIRALRTADVTVTLELGPDGVLTAMAHQVADAAPAVATLRADRPEAPSLLAAVAALHTHGAVVDWPAVFADTGARRVELPTYPFQRERYWMAEPGTGETQWRAVPTGTTAGTGSSPGVAASLAGQLAGLTEADRHAELVELVRTQAAAVLGHTSPAAVDPERAFRELGFDSLTAVELRNRLAAATTLSLPATLVFDHPTPIALAQRLAAELTGRDLTAPVHTPTRAPSDDPIAIVGMSCRYPGGVSSPDELWRLVLTGTDAISGFPADRGWNVDECYHPEPGRPGKTYVRSGGFLAGAAEFDAEFFGISPREALAMDPQQRLLLEASWEAFEHAGIDPRSMRGRPVGVFAGTSAQDYGPPLHEAPEQVGGNLGIGTAASVLSGRISYVFGLEGPAITVDTACSSSLVALHLAAQSLRQGECTMALAGGVTVMSTPAAFVEFSRQRGLAPDGRCKSFAASADGTAWAEGVGVLLVERLSDAQRNGHPILAVVRGSAVNQDGASNGLTAPNGPSQQRVIRAALANAGLNTSDVDAVEAHGTGTVLGDPIEAQALLATYGQDRPADRPLWLGSLKSNIGHAQAASGVGGIIKMVQAMRHGILPKTLHLSEPTAQVDWSAGAVNLLTEAQDWPEAGQPRRAAVSSFGVSGTNAHVILEQAPVEPEVVPAAAVDLSVVPWVLSARSEAALRGQAERLWSFVAEHPEVTTVDLAWSLVTSRSALEHRAVVVGESRADLEVGLTALANGRPAPTVVRDSSGSGRLAFVFTGQGGQRVGMGRELYAAFPVYAQAFDEVCAEFEPGLADVVFGVAPGLDETRWTQPALFAVEVALTRLLASWGVRPDVVMGHSIGEITAAHVAGVLSLADAARLVRARAGLMGALPAGGAMLAVAATQAEVSEVGLPGGVDIAAVNGPESVVLSGPEAEIGELEQLWRGRGRSVKRLRTSHAFHSSLMDPMLADFRAALAGVRFSEPEIGIVSNLTGELAGEGLVTDPEYWVRHVRGTVRFADGITTLHDQGVATVLEVGPDAVLTAMVSDTVPAEVVAVPVLRRDRPEVQSLVAAVGRLYARGATVDWAGLFAGTGARRVDLPTYAFQRERYWLEQAQARPLAQSTVDARFWEAVLREDLAELANTLQIEDETALESVLPALSRWRGNLANETVVDGWRYRVDWKRLTEPAAAELTGRWLLVTPAGFTDDELVNALIGVIGSSGAATVRLELPADCGRERAGELLRAALPEEPPAGVLSLLALASGTSVTGLTAGVAATVTLVQALGDVEFEVPLWCVTQGAVRVDSADAEPDPDQAQVWGLGRVVGLEHPRRWGGLVDLPETLNDSVVSLVHGVLAGGDDEDQVALRTSGRYGRRLVRATAGGTTVRWKPRGTVVVTGGTGALGGHLARWLAANGAEHLVLTSRRGRAAPGADALVRELTALGTRATVVACDVADRAALADVLAAIPEEHPLTAVVHAAGVGDPTALVDTDLAEFARVVSAKAAGAANLDALLEETPLDAFVLFSSIAATWGSGGQAAYSAGNAYLDALAERRRARGLVATSIAWGPWAGEGMAEGEAGEQMLRRGVPGLPPEHAITALRHALDRAEPAVVVADVDWSRFIPAFTAMRSSPLLGDLPEVREVLAETAESAAAAAGDSVLLDRLHALPAADREQELVNLVRDAVATVLGYSSAELVDPTRPFRDLGFDSLAAVELRDGLTAATGLRLPSTLVFDYPTTAAVAEHLGNEIAPATVPPATEELDRLEASLMSLPPDDGERTRVMARLEILVAKWKEATGAPASSSIAGQLDSASDDEMFELLGNEFGIS</sequence>
<dbReference type="InterPro" id="IPR050091">
    <property type="entry name" value="PKS_NRPS_Biosynth_Enz"/>
</dbReference>
<dbReference type="InterPro" id="IPR001227">
    <property type="entry name" value="Ac_transferase_dom_sf"/>
</dbReference>
<dbReference type="EC" id="2.3.1.94" evidence="13"/>
<dbReference type="PROSITE" id="PS00012">
    <property type="entry name" value="PHOSPHOPANTETHEINE"/>
    <property type="match status" value="2"/>
</dbReference>
<evidence type="ECO:0000256" key="2">
    <source>
        <dbReference type="ARBA" id="ARBA00022450"/>
    </source>
</evidence>
<dbReference type="InterPro" id="IPR016035">
    <property type="entry name" value="Acyl_Trfase/lysoPLipase"/>
</dbReference>
<dbReference type="Pfam" id="PF00698">
    <property type="entry name" value="Acyl_transf_1"/>
    <property type="match status" value="2"/>
</dbReference>
<dbReference type="CDD" id="cd08952">
    <property type="entry name" value="KR_1_SDR_x"/>
    <property type="match status" value="1"/>
</dbReference>